<evidence type="ECO:0000313" key="2">
    <source>
        <dbReference type="EMBL" id="KAK6005432.1"/>
    </source>
</evidence>
<dbReference type="EMBL" id="JASGXD010000005">
    <property type="protein sequence ID" value="KAK6005432.1"/>
    <property type="molecule type" value="Genomic_DNA"/>
</dbReference>
<accession>A0ABR0TLX8</accession>
<feature type="compositionally biased region" description="Low complexity" evidence="1">
    <location>
        <begin position="53"/>
        <end position="68"/>
    </location>
</feature>
<sequence length="658" mass="68305">MATLAAAVAAAECALSTNKVDASSELLFPDNCKFEHPGANKSQDSGNRFQALGNQGNNFGQGNRNNQRPPGPGRGQHYTSQNSYGVTKDAIEGDLRSEKPQWPFSAYGPGRDAPIQLFGGFPLEQSPEEMRVLYYREAANGNPQPAIQAEQELIAQTTQQVERILADLDGAVKYVLDGENQHPNRADECLAAVGNVFHRGRKLNSKFSPNATAQPVSQPAQTGAFGQPSAFGQTSNLGGGGGFGQASNLGQRPSPFGQSTSTAPSAGAFGSPSALGQRSAFGQPATAGFGQPSALGAKSNPFGQSTASAGTFGQPAASSSAFGQPSALGQGGTFGQPAGGAQASPFAQAAQINQAQPSPFVQNAQQGGGAFGQASAFGQPSALGQQQNSAFGQPSGLGQQPQPAFGQPSAPAHQNSAFGQPSTPGQTTAFGQPSAPGQNSAFGQPSAPGQQASAFGQPSALAFGQPSTSTQQNGAFGQPSAPTQQQGVFGKPSPFAQAQGNQQQQQSPFSQATAKPNPFGQPSQPANQPGSGTFGSAAPQQQQPQQQQQQQSYAEPVPQGDWITRQPNGTLKSFKGAPVQYVATKEGQEPHYRKANGEMERIWHPEGNAAPRAEVEAPAEAYTTEHEAAYKFVAEQGVFKDGIMPELPPKCEWIRWDI</sequence>
<comment type="caution">
    <text evidence="2">The sequence shown here is derived from an EMBL/GenBank/DDBJ whole genome shotgun (WGS) entry which is preliminary data.</text>
</comment>
<feature type="compositionally biased region" description="Low complexity" evidence="1">
    <location>
        <begin position="539"/>
        <end position="551"/>
    </location>
</feature>
<feature type="region of interest" description="Disordered" evidence="1">
    <location>
        <begin position="205"/>
        <end position="575"/>
    </location>
</feature>
<gene>
    <name evidence="2" type="ORF">QM012_007074</name>
</gene>
<dbReference type="PANTHER" id="PTHR21099">
    <property type="entry name" value="RAD201"/>
    <property type="match status" value="1"/>
</dbReference>
<protein>
    <submittedName>
        <fullName evidence="2">Uncharacterized protein</fullName>
    </submittedName>
</protein>
<feature type="compositionally biased region" description="Low complexity" evidence="1">
    <location>
        <begin position="259"/>
        <end position="274"/>
    </location>
</feature>
<dbReference type="PANTHER" id="PTHR21099:SF2">
    <property type="entry name" value="SI:CH211-113E8.11"/>
    <property type="match status" value="1"/>
</dbReference>
<feature type="compositionally biased region" description="Polar residues" evidence="1">
    <location>
        <begin position="301"/>
        <end position="323"/>
    </location>
</feature>
<evidence type="ECO:0000256" key="1">
    <source>
        <dbReference type="SAM" id="MobiDB-lite"/>
    </source>
</evidence>
<reference evidence="2 3" key="1">
    <citation type="submission" date="2023-11" db="EMBL/GenBank/DDBJ databases">
        <title>Draft genome sequence and annotation of the polyextremotolerant black yeast-like fungus Aureobasidium pullulans NRRL 62042.</title>
        <authorList>
            <person name="Dielentheis-Frenken M.R.E."/>
            <person name="Wibberg D."/>
            <person name="Blank L.M."/>
            <person name="Tiso T."/>
        </authorList>
    </citation>
    <scope>NUCLEOTIDE SEQUENCE [LARGE SCALE GENOMIC DNA]</scope>
    <source>
        <strain evidence="2 3">NRRL 62042</strain>
    </source>
</reference>
<name>A0ABR0TLX8_AURPU</name>
<feature type="compositionally biased region" description="Polar residues" evidence="1">
    <location>
        <begin position="205"/>
        <end position="221"/>
    </location>
</feature>
<dbReference type="CDD" id="cd23954">
    <property type="entry name" value="AMO1_CTD"/>
    <property type="match status" value="1"/>
</dbReference>
<evidence type="ECO:0000313" key="3">
    <source>
        <dbReference type="Proteomes" id="UP001341245"/>
    </source>
</evidence>
<feature type="compositionally biased region" description="Polar residues" evidence="1">
    <location>
        <begin position="412"/>
        <end position="456"/>
    </location>
</feature>
<feature type="compositionally biased region" description="Low complexity" evidence="1">
    <location>
        <begin position="392"/>
        <end position="403"/>
    </location>
</feature>
<feature type="compositionally biased region" description="Low complexity" evidence="1">
    <location>
        <begin position="493"/>
        <end position="512"/>
    </location>
</feature>
<feature type="compositionally biased region" description="Polar residues" evidence="1">
    <location>
        <begin position="382"/>
        <end position="391"/>
    </location>
</feature>
<feature type="compositionally biased region" description="Polar residues" evidence="1">
    <location>
        <begin position="520"/>
        <end position="531"/>
    </location>
</feature>
<dbReference type="Proteomes" id="UP001341245">
    <property type="component" value="Unassembled WGS sequence"/>
</dbReference>
<feature type="compositionally biased region" description="Gly residues" evidence="1">
    <location>
        <begin position="329"/>
        <end position="338"/>
    </location>
</feature>
<feature type="region of interest" description="Disordered" evidence="1">
    <location>
        <begin position="37"/>
        <end position="82"/>
    </location>
</feature>
<proteinExistence type="predicted"/>
<feature type="compositionally biased region" description="Polar residues" evidence="1">
    <location>
        <begin position="350"/>
        <end position="363"/>
    </location>
</feature>
<organism evidence="2 3">
    <name type="scientific">Aureobasidium pullulans</name>
    <name type="common">Black yeast</name>
    <name type="synonym">Pullularia pullulans</name>
    <dbReference type="NCBI Taxonomy" id="5580"/>
    <lineage>
        <taxon>Eukaryota</taxon>
        <taxon>Fungi</taxon>
        <taxon>Dikarya</taxon>
        <taxon>Ascomycota</taxon>
        <taxon>Pezizomycotina</taxon>
        <taxon>Dothideomycetes</taxon>
        <taxon>Dothideomycetidae</taxon>
        <taxon>Dothideales</taxon>
        <taxon>Saccotheciaceae</taxon>
        <taxon>Aureobasidium</taxon>
    </lineage>
</organism>
<feature type="compositionally biased region" description="Polar residues" evidence="1">
    <location>
        <begin position="465"/>
        <end position="487"/>
    </location>
</feature>
<keyword evidence="3" id="KW-1185">Reference proteome</keyword>